<feature type="region of interest" description="Disordered" evidence="1">
    <location>
        <begin position="1"/>
        <end position="40"/>
    </location>
</feature>
<feature type="compositionally biased region" description="Basic and acidic residues" evidence="1">
    <location>
        <begin position="29"/>
        <end position="40"/>
    </location>
</feature>
<dbReference type="EMBL" id="FXAN01000005">
    <property type="protein sequence ID" value="SMF98104.1"/>
    <property type="molecule type" value="Genomic_DNA"/>
</dbReference>
<sequence length="40" mass="4265">MNGTQRVRPGERVKAHLVPMTGGDDAAAVDEKETAKRANS</sequence>
<name>A0A238GYQ1_9BURK</name>
<evidence type="ECO:0000313" key="2">
    <source>
        <dbReference type="EMBL" id="SMF98104.1"/>
    </source>
</evidence>
<accession>A0A238GYQ1</accession>
<gene>
    <name evidence="2" type="ORF">BSIN_5397</name>
</gene>
<proteinExistence type="predicted"/>
<dbReference type="Proteomes" id="UP000198460">
    <property type="component" value="Unassembled WGS sequence"/>
</dbReference>
<evidence type="ECO:0000256" key="1">
    <source>
        <dbReference type="SAM" id="MobiDB-lite"/>
    </source>
</evidence>
<reference evidence="2 3" key="1">
    <citation type="submission" date="2017-04" db="EMBL/GenBank/DDBJ databases">
        <authorList>
            <person name="Afonso C.L."/>
            <person name="Miller P.J."/>
            <person name="Scott M.A."/>
            <person name="Spackman E."/>
            <person name="Goraichik I."/>
            <person name="Dimitrov K.M."/>
            <person name="Suarez D.L."/>
            <person name="Swayne D.E."/>
        </authorList>
    </citation>
    <scope>NUCLEOTIDE SEQUENCE [LARGE SCALE GENOMIC DNA]</scope>
    <source>
        <strain evidence="2">LMG 28154</strain>
    </source>
</reference>
<protein>
    <submittedName>
        <fullName evidence="2">Uncharacterized protein</fullName>
    </submittedName>
</protein>
<evidence type="ECO:0000313" key="3">
    <source>
        <dbReference type="Proteomes" id="UP000198460"/>
    </source>
</evidence>
<organism evidence="2 3">
    <name type="scientific">Burkholderia singularis</name>
    <dbReference type="NCBI Taxonomy" id="1503053"/>
    <lineage>
        <taxon>Bacteria</taxon>
        <taxon>Pseudomonadati</taxon>
        <taxon>Pseudomonadota</taxon>
        <taxon>Betaproteobacteria</taxon>
        <taxon>Burkholderiales</taxon>
        <taxon>Burkholderiaceae</taxon>
        <taxon>Burkholderia</taxon>
        <taxon>pseudomallei group</taxon>
    </lineage>
</organism>
<dbReference type="AlphaFoldDB" id="A0A238GYQ1"/>